<comment type="caution">
    <text evidence="2">The sequence shown here is derived from an EMBL/GenBank/DDBJ whole genome shotgun (WGS) entry which is preliminary data.</text>
</comment>
<evidence type="ECO:0000256" key="1">
    <source>
        <dbReference type="SAM" id="Phobius"/>
    </source>
</evidence>
<evidence type="ECO:0000313" key="2">
    <source>
        <dbReference type="EMBL" id="OGE64771.1"/>
    </source>
</evidence>
<evidence type="ECO:0000313" key="3">
    <source>
        <dbReference type="Proteomes" id="UP000178859"/>
    </source>
</evidence>
<keyword evidence="1" id="KW-1133">Transmembrane helix</keyword>
<organism evidence="2 3">
    <name type="scientific">Candidatus Daviesbacteria bacterium RIFCSPLOWO2_02_FULL_36_7</name>
    <dbReference type="NCBI Taxonomy" id="1797792"/>
    <lineage>
        <taxon>Bacteria</taxon>
        <taxon>Candidatus Daviesiibacteriota</taxon>
    </lineage>
</organism>
<sequence>MSPEAGREIENFQDSVEYKVGTHFMTAIVYPVDLAVSLGINPRRFVKVLRKRGLRAIVEDYPKLYRWMHPRD</sequence>
<reference evidence="2 3" key="1">
    <citation type="journal article" date="2016" name="Nat. Commun.">
        <title>Thousands of microbial genomes shed light on interconnected biogeochemical processes in an aquifer system.</title>
        <authorList>
            <person name="Anantharaman K."/>
            <person name="Brown C.T."/>
            <person name="Hug L.A."/>
            <person name="Sharon I."/>
            <person name="Castelle C.J."/>
            <person name="Probst A.J."/>
            <person name="Thomas B.C."/>
            <person name="Singh A."/>
            <person name="Wilkins M.J."/>
            <person name="Karaoz U."/>
            <person name="Brodie E.L."/>
            <person name="Williams K.H."/>
            <person name="Hubbard S.S."/>
            <person name="Banfield J.F."/>
        </authorList>
    </citation>
    <scope>NUCLEOTIDE SEQUENCE [LARGE SCALE GENOMIC DNA]</scope>
</reference>
<dbReference type="AlphaFoldDB" id="A0A1F5MHC3"/>
<proteinExistence type="predicted"/>
<dbReference type="EMBL" id="MFDT01000041">
    <property type="protein sequence ID" value="OGE64771.1"/>
    <property type="molecule type" value="Genomic_DNA"/>
</dbReference>
<accession>A0A1F5MHC3</accession>
<keyword evidence="1" id="KW-0472">Membrane</keyword>
<keyword evidence="1" id="KW-0812">Transmembrane</keyword>
<feature type="transmembrane region" description="Helical" evidence="1">
    <location>
        <begin position="20"/>
        <end position="40"/>
    </location>
</feature>
<name>A0A1F5MHC3_9BACT</name>
<dbReference type="Proteomes" id="UP000178859">
    <property type="component" value="Unassembled WGS sequence"/>
</dbReference>
<gene>
    <name evidence="2" type="ORF">A3I48_00130</name>
</gene>
<protein>
    <submittedName>
        <fullName evidence="2">Uncharacterized protein</fullName>
    </submittedName>
</protein>